<dbReference type="EMBL" id="JAALLS010000012">
    <property type="protein sequence ID" value="NGP88816.1"/>
    <property type="molecule type" value="Genomic_DNA"/>
</dbReference>
<evidence type="ECO:0000259" key="9">
    <source>
        <dbReference type="PROSITE" id="PS50928"/>
    </source>
</evidence>
<feature type="transmembrane region" description="Helical" evidence="8">
    <location>
        <begin position="12"/>
        <end position="32"/>
    </location>
</feature>
<dbReference type="GO" id="GO:0005886">
    <property type="term" value="C:plasma membrane"/>
    <property type="evidence" value="ECO:0007669"/>
    <property type="project" value="UniProtKB-SubCell"/>
</dbReference>
<comment type="similarity">
    <text evidence="8">Belongs to the binding-protein-dependent transport system permease family.</text>
</comment>
<evidence type="ECO:0000256" key="8">
    <source>
        <dbReference type="RuleBase" id="RU363032"/>
    </source>
</evidence>
<proteinExistence type="inferred from homology"/>
<dbReference type="SUPFAM" id="SSF161098">
    <property type="entry name" value="MetI-like"/>
    <property type="match status" value="1"/>
</dbReference>
<dbReference type="InterPro" id="IPR000515">
    <property type="entry name" value="MetI-like"/>
</dbReference>
<dbReference type="Gene3D" id="1.10.3720.10">
    <property type="entry name" value="MetI-like"/>
    <property type="match status" value="1"/>
</dbReference>
<accession>A0A6M1SZY0</accession>
<gene>
    <name evidence="10" type="ORF">G3569_10645</name>
</gene>
<dbReference type="AlphaFoldDB" id="A0A6M1SZY0"/>
<evidence type="ECO:0000313" key="11">
    <source>
        <dbReference type="Proteomes" id="UP000479132"/>
    </source>
</evidence>
<dbReference type="Pfam" id="PF00528">
    <property type="entry name" value="BPD_transp_1"/>
    <property type="match status" value="1"/>
</dbReference>
<evidence type="ECO:0000256" key="4">
    <source>
        <dbReference type="ARBA" id="ARBA00022519"/>
    </source>
</evidence>
<dbReference type="PROSITE" id="PS50928">
    <property type="entry name" value="ABC_TM1"/>
    <property type="match status" value="1"/>
</dbReference>
<dbReference type="InterPro" id="IPR035906">
    <property type="entry name" value="MetI-like_sf"/>
</dbReference>
<evidence type="ECO:0000256" key="6">
    <source>
        <dbReference type="ARBA" id="ARBA00022989"/>
    </source>
</evidence>
<keyword evidence="3" id="KW-1003">Cell membrane</keyword>
<sequence length="259" mass="29828">MTSTVNIKSFWAKVLAATFIFPVAYLLVLSLAESWLFPELFPVSFTAERWSTLFSTNSELFNSLLLSLVVAVMVAFISTLSGFYTSKQLAYHRKRKLWMRLSYFPFVLSPVIYAAVLYYYFIELNLAGNIGGVILGHILIAYPYSVILFSGFWGNRTQRIEQLVQTLGGNRWQTYKHVFLPLAQGLLLICFFQTFLISWFEYGLTTIIGVGKVQTLTLKVFQYINEANFYNAALASSLLILPPIILLYFNKKYLFQKRW</sequence>
<dbReference type="Proteomes" id="UP000479132">
    <property type="component" value="Unassembled WGS sequence"/>
</dbReference>
<keyword evidence="6 8" id="KW-1133">Transmembrane helix</keyword>
<evidence type="ECO:0000256" key="1">
    <source>
        <dbReference type="ARBA" id="ARBA00004429"/>
    </source>
</evidence>
<reference evidence="10 11" key="1">
    <citation type="submission" date="2020-02" db="EMBL/GenBank/DDBJ databases">
        <title>Aliifodinibius halophilus 2W32, complete genome.</title>
        <authorList>
            <person name="Li Y."/>
            <person name="Wu S."/>
        </authorList>
    </citation>
    <scope>NUCLEOTIDE SEQUENCE [LARGE SCALE GENOMIC DNA]</scope>
    <source>
        <strain evidence="10 11">2W32</strain>
    </source>
</reference>
<dbReference type="PANTHER" id="PTHR43357:SF4">
    <property type="entry name" value="INNER MEMBRANE ABC TRANSPORTER PERMEASE PROTEIN YDCV"/>
    <property type="match status" value="1"/>
</dbReference>
<feature type="transmembrane region" description="Helical" evidence="8">
    <location>
        <begin position="229"/>
        <end position="249"/>
    </location>
</feature>
<evidence type="ECO:0000256" key="7">
    <source>
        <dbReference type="ARBA" id="ARBA00023136"/>
    </source>
</evidence>
<keyword evidence="7 8" id="KW-0472">Membrane</keyword>
<feature type="transmembrane region" description="Helical" evidence="8">
    <location>
        <begin position="101"/>
        <end position="122"/>
    </location>
</feature>
<dbReference type="CDD" id="cd06261">
    <property type="entry name" value="TM_PBP2"/>
    <property type="match status" value="1"/>
</dbReference>
<dbReference type="RefSeq" id="WP_165268921.1">
    <property type="nucleotide sequence ID" value="NZ_JAALLS010000012.1"/>
</dbReference>
<feature type="transmembrane region" description="Helical" evidence="8">
    <location>
        <begin position="60"/>
        <end position="80"/>
    </location>
</feature>
<evidence type="ECO:0000256" key="5">
    <source>
        <dbReference type="ARBA" id="ARBA00022692"/>
    </source>
</evidence>
<protein>
    <submittedName>
        <fullName evidence="10">ABC transporter permease subunit</fullName>
    </submittedName>
</protein>
<comment type="subcellular location">
    <subcellularLocation>
        <location evidence="1">Cell inner membrane</location>
        <topology evidence="1">Multi-pass membrane protein</topology>
    </subcellularLocation>
    <subcellularLocation>
        <location evidence="8">Cell membrane</location>
        <topology evidence="8">Multi-pass membrane protein</topology>
    </subcellularLocation>
</comment>
<dbReference type="PANTHER" id="PTHR43357">
    <property type="entry name" value="INNER MEMBRANE ABC TRANSPORTER PERMEASE PROTEIN YDCV"/>
    <property type="match status" value="1"/>
</dbReference>
<keyword evidence="11" id="KW-1185">Reference proteome</keyword>
<evidence type="ECO:0000313" key="10">
    <source>
        <dbReference type="EMBL" id="NGP88816.1"/>
    </source>
</evidence>
<feature type="transmembrane region" description="Helical" evidence="8">
    <location>
        <begin position="134"/>
        <end position="153"/>
    </location>
</feature>
<keyword evidence="5 8" id="KW-0812">Transmembrane</keyword>
<feature type="domain" description="ABC transmembrane type-1" evidence="9">
    <location>
        <begin position="60"/>
        <end position="251"/>
    </location>
</feature>
<name>A0A6M1SZY0_9BACT</name>
<dbReference type="GO" id="GO:0055085">
    <property type="term" value="P:transmembrane transport"/>
    <property type="evidence" value="ECO:0007669"/>
    <property type="project" value="InterPro"/>
</dbReference>
<keyword evidence="2 8" id="KW-0813">Transport</keyword>
<evidence type="ECO:0000256" key="3">
    <source>
        <dbReference type="ARBA" id="ARBA00022475"/>
    </source>
</evidence>
<evidence type="ECO:0000256" key="2">
    <source>
        <dbReference type="ARBA" id="ARBA00022448"/>
    </source>
</evidence>
<feature type="transmembrane region" description="Helical" evidence="8">
    <location>
        <begin position="178"/>
        <end position="200"/>
    </location>
</feature>
<organism evidence="10 11">
    <name type="scientific">Fodinibius halophilus</name>
    <dbReference type="NCBI Taxonomy" id="1736908"/>
    <lineage>
        <taxon>Bacteria</taxon>
        <taxon>Pseudomonadati</taxon>
        <taxon>Balneolota</taxon>
        <taxon>Balneolia</taxon>
        <taxon>Balneolales</taxon>
        <taxon>Balneolaceae</taxon>
        <taxon>Fodinibius</taxon>
    </lineage>
</organism>
<comment type="caution">
    <text evidence="10">The sequence shown here is derived from an EMBL/GenBank/DDBJ whole genome shotgun (WGS) entry which is preliminary data.</text>
</comment>
<keyword evidence="4" id="KW-0997">Cell inner membrane</keyword>